<name>A0A844ZBM3_9SPHN</name>
<feature type="domain" description="Cytochrome c" evidence="6">
    <location>
        <begin position="35"/>
        <end position="116"/>
    </location>
</feature>
<dbReference type="InterPro" id="IPR036909">
    <property type="entry name" value="Cyt_c-like_dom_sf"/>
</dbReference>
<dbReference type="InterPro" id="IPR009056">
    <property type="entry name" value="Cyt_c-like_dom"/>
</dbReference>
<keyword evidence="3 4" id="KW-0408">Iron</keyword>
<feature type="signal peptide" evidence="5">
    <location>
        <begin position="1"/>
        <end position="16"/>
    </location>
</feature>
<keyword evidence="5" id="KW-0732">Signal</keyword>
<dbReference type="Proteomes" id="UP000460290">
    <property type="component" value="Unassembled WGS sequence"/>
</dbReference>
<accession>A0A844ZBM3</accession>
<feature type="chain" id="PRO_5032924471" description="Cytochrome c domain-containing protein" evidence="5">
    <location>
        <begin position="17"/>
        <end position="118"/>
    </location>
</feature>
<evidence type="ECO:0000313" key="7">
    <source>
        <dbReference type="EMBL" id="MXO83239.1"/>
    </source>
</evidence>
<organism evidence="7 8">
    <name type="scientific">Pontixanthobacter aestiaquae</name>
    <dbReference type="NCBI Taxonomy" id="1509367"/>
    <lineage>
        <taxon>Bacteria</taxon>
        <taxon>Pseudomonadati</taxon>
        <taxon>Pseudomonadota</taxon>
        <taxon>Alphaproteobacteria</taxon>
        <taxon>Sphingomonadales</taxon>
        <taxon>Erythrobacteraceae</taxon>
        <taxon>Pontixanthobacter</taxon>
    </lineage>
</organism>
<evidence type="ECO:0000256" key="3">
    <source>
        <dbReference type="ARBA" id="ARBA00023004"/>
    </source>
</evidence>
<dbReference type="Pfam" id="PF00034">
    <property type="entry name" value="Cytochrom_C"/>
    <property type="match status" value="1"/>
</dbReference>
<dbReference type="Gene3D" id="1.10.760.10">
    <property type="entry name" value="Cytochrome c-like domain"/>
    <property type="match status" value="1"/>
</dbReference>
<dbReference type="GO" id="GO:0046872">
    <property type="term" value="F:metal ion binding"/>
    <property type="evidence" value="ECO:0007669"/>
    <property type="project" value="UniProtKB-KW"/>
</dbReference>
<dbReference type="PROSITE" id="PS51007">
    <property type="entry name" value="CYTC"/>
    <property type="match status" value="1"/>
</dbReference>
<dbReference type="AlphaFoldDB" id="A0A844ZBM3"/>
<dbReference type="RefSeq" id="WP_160613613.1">
    <property type="nucleotide sequence ID" value="NZ_JAUFQM010000001.1"/>
</dbReference>
<dbReference type="GO" id="GO:0009055">
    <property type="term" value="F:electron transfer activity"/>
    <property type="evidence" value="ECO:0007669"/>
    <property type="project" value="InterPro"/>
</dbReference>
<dbReference type="PROSITE" id="PS51257">
    <property type="entry name" value="PROKAR_LIPOPROTEIN"/>
    <property type="match status" value="1"/>
</dbReference>
<evidence type="ECO:0000256" key="2">
    <source>
        <dbReference type="ARBA" id="ARBA00022723"/>
    </source>
</evidence>
<protein>
    <recommendedName>
        <fullName evidence="6">Cytochrome c domain-containing protein</fullName>
    </recommendedName>
</protein>
<evidence type="ECO:0000256" key="4">
    <source>
        <dbReference type="PROSITE-ProRule" id="PRU00433"/>
    </source>
</evidence>
<dbReference type="OrthoDB" id="7596428at2"/>
<reference evidence="7 8" key="1">
    <citation type="submission" date="2019-12" db="EMBL/GenBank/DDBJ databases">
        <title>Genomic-based taxomic classification of the family Erythrobacteraceae.</title>
        <authorList>
            <person name="Xu L."/>
        </authorList>
    </citation>
    <scope>NUCLEOTIDE SEQUENCE [LARGE SCALE GENOMIC DNA]</scope>
    <source>
        <strain evidence="7 8">KCTC 42006</strain>
    </source>
</reference>
<keyword evidence="2 4" id="KW-0479">Metal-binding</keyword>
<keyword evidence="8" id="KW-1185">Reference proteome</keyword>
<dbReference type="SUPFAM" id="SSF46626">
    <property type="entry name" value="Cytochrome c"/>
    <property type="match status" value="1"/>
</dbReference>
<dbReference type="GO" id="GO:0020037">
    <property type="term" value="F:heme binding"/>
    <property type="evidence" value="ECO:0007669"/>
    <property type="project" value="InterPro"/>
</dbReference>
<evidence type="ECO:0000256" key="5">
    <source>
        <dbReference type="SAM" id="SignalP"/>
    </source>
</evidence>
<keyword evidence="1 4" id="KW-0349">Heme</keyword>
<comment type="caution">
    <text evidence="7">The sequence shown here is derived from an EMBL/GenBank/DDBJ whole genome shotgun (WGS) entry which is preliminary data.</text>
</comment>
<sequence>MRIKASIAIGFSVALAACQTPVENGATDSKVEASGMETQGEHLAVTLCSGCHAVADGEISPNAEAPDFVSIANREGLTRQTLGNFLHDSYNFPNQMNLELSDEDADKISAYILTLREP</sequence>
<proteinExistence type="predicted"/>
<evidence type="ECO:0000256" key="1">
    <source>
        <dbReference type="ARBA" id="ARBA00022617"/>
    </source>
</evidence>
<dbReference type="EMBL" id="WTYZ01000001">
    <property type="protein sequence ID" value="MXO83239.1"/>
    <property type="molecule type" value="Genomic_DNA"/>
</dbReference>
<gene>
    <name evidence="7" type="ORF">GRI35_07650</name>
</gene>
<evidence type="ECO:0000259" key="6">
    <source>
        <dbReference type="PROSITE" id="PS51007"/>
    </source>
</evidence>
<evidence type="ECO:0000313" key="8">
    <source>
        <dbReference type="Proteomes" id="UP000460290"/>
    </source>
</evidence>